<evidence type="ECO:0000313" key="1">
    <source>
        <dbReference type="EMBL" id="KAI0026895.1"/>
    </source>
</evidence>
<dbReference type="Proteomes" id="UP000814128">
    <property type="component" value="Unassembled WGS sequence"/>
</dbReference>
<accession>A0ACB8Q5L0</accession>
<sequence>MTRTERAVSPRALMKDRSEARNGLDPHLRKGGAGAHNWGALGDEARYELEALHDEEDDLDRAARDGDVGSSPLYISSPSAPEEDRLAALRIRQHALKGDVDLADIARSSAAVSSSPPRENGVFPTTTTDSAGRAA</sequence>
<name>A0ACB8Q5L0_9AGAM</name>
<keyword evidence="2" id="KW-1185">Reference proteome</keyword>
<organism evidence="1 2">
    <name type="scientific">Vararia minispora EC-137</name>
    <dbReference type="NCBI Taxonomy" id="1314806"/>
    <lineage>
        <taxon>Eukaryota</taxon>
        <taxon>Fungi</taxon>
        <taxon>Dikarya</taxon>
        <taxon>Basidiomycota</taxon>
        <taxon>Agaricomycotina</taxon>
        <taxon>Agaricomycetes</taxon>
        <taxon>Russulales</taxon>
        <taxon>Lachnocladiaceae</taxon>
        <taxon>Vararia</taxon>
    </lineage>
</organism>
<evidence type="ECO:0000313" key="2">
    <source>
        <dbReference type="Proteomes" id="UP000814128"/>
    </source>
</evidence>
<reference evidence="1" key="2">
    <citation type="journal article" date="2022" name="New Phytol.">
        <title>Evolutionary transition to the ectomycorrhizal habit in the genomes of a hyperdiverse lineage of mushroom-forming fungi.</title>
        <authorList>
            <person name="Looney B."/>
            <person name="Miyauchi S."/>
            <person name="Morin E."/>
            <person name="Drula E."/>
            <person name="Courty P.E."/>
            <person name="Kohler A."/>
            <person name="Kuo A."/>
            <person name="LaButti K."/>
            <person name="Pangilinan J."/>
            <person name="Lipzen A."/>
            <person name="Riley R."/>
            <person name="Andreopoulos W."/>
            <person name="He G."/>
            <person name="Johnson J."/>
            <person name="Nolan M."/>
            <person name="Tritt A."/>
            <person name="Barry K.W."/>
            <person name="Grigoriev I.V."/>
            <person name="Nagy L.G."/>
            <person name="Hibbett D."/>
            <person name="Henrissat B."/>
            <person name="Matheny P.B."/>
            <person name="Labbe J."/>
            <person name="Martin F.M."/>
        </authorList>
    </citation>
    <scope>NUCLEOTIDE SEQUENCE</scope>
    <source>
        <strain evidence="1">EC-137</strain>
    </source>
</reference>
<proteinExistence type="predicted"/>
<protein>
    <submittedName>
        <fullName evidence="1">Uncharacterized protein</fullName>
    </submittedName>
</protein>
<comment type="caution">
    <text evidence="1">The sequence shown here is derived from an EMBL/GenBank/DDBJ whole genome shotgun (WGS) entry which is preliminary data.</text>
</comment>
<dbReference type="EMBL" id="MU274126">
    <property type="protein sequence ID" value="KAI0026895.1"/>
    <property type="molecule type" value="Genomic_DNA"/>
</dbReference>
<gene>
    <name evidence="1" type="ORF">K488DRAFT_81280</name>
</gene>
<reference evidence="1" key="1">
    <citation type="submission" date="2021-02" db="EMBL/GenBank/DDBJ databases">
        <authorList>
            <consortium name="DOE Joint Genome Institute"/>
            <person name="Ahrendt S."/>
            <person name="Looney B.P."/>
            <person name="Miyauchi S."/>
            <person name="Morin E."/>
            <person name="Drula E."/>
            <person name="Courty P.E."/>
            <person name="Chicoki N."/>
            <person name="Fauchery L."/>
            <person name="Kohler A."/>
            <person name="Kuo A."/>
            <person name="Labutti K."/>
            <person name="Pangilinan J."/>
            <person name="Lipzen A."/>
            <person name="Riley R."/>
            <person name="Andreopoulos W."/>
            <person name="He G."/>
            <person name="Johnson J."/>
            <person name="Barry K.W."/>
            <person name="Grigoriev I.V."/>
            <person name="Nagy L."/>
            <person name="Hibbett D."/>
            <person name="Henrissat B."/>
            <person name="Matheny P.B."/>
            <person name="Labbe J."/>
            <person name="Martin F."/>
        </authorList>
    </citation>
    <scope>NUCLEOTIDE SEQUENCE</scope>
    <source>
        <strain evidence="1">EC-137</strain>
    </source>
</reference>